<dbReference type="Proteomes" id="UP000288216">
    <property type="component" value="Unassembled WGS sequence"/>
</dbReference>
<feature type="chain" id="PRO_5019376274" description="Amidase domain-containing protein" evidence="1">
    <location>
        <begin position="24"/>
        <end position="171"/>
    </location>
</feature>
<dbReference type="STRING" id="75743.A0A401PU80"/>
<feature type="signal peptide" evidence="1">
    <location>
        <begin position="1"/>
        <end position="23"/>
    </location>
</feature>
<keyword evidence="3" id="KW-1185">Reference proteome</keyword>
<evidence type="ECO:0000256" key="1">
    <source>
        <dbReference type="SAM" id="SignalP"/>
    </source>
</evidence>
<proteinExistence type="predicted"/>
<dbReference type="InterPro" id="IPR000120">
    <property type="entry name" value="Amidase"/>
</dbReference>
<keyword evidence="1" id="KW-0732">Signal</keyword>
<dbReference type="Gene3D" id="3.90.1300.10">
    <property type="entry name" value="Amidase signature (AS) domain"/>
    <property type="match status" value="1"/>
</dbReference>
<dbReference type="OrthoDB" id="566138at2759"/>
<dbReference type="EMBL" id="BFAA01016626">
    <property type="protein sequence ID" value="GCB76668.1"/>
    <property type="molecule type" value="Genomic_DNA"/>
</dbReference>
<evidence type="ECO:0000313" key="2">
    <source>
        <dbReference type="EMBL" id="GCB76668.1"/>
    </source>
</evidence>
<dbReference type="PANTHER" id="PTHR11895">
    <property type="entry name" value="TRANSAMIDASE"/>
    <property type="match status" value="1"/>
</dbReference>
<dbReference type="InterPro" id="IPR036928">
    <property type="entry name" value="AS_sf"/>
</dbReference>
<gene>
    <name evidence="2" type="ORF">scyTo_0020498</name>
</gene>
<sequence>MELIWLVLLVLVLYFGLFHRGSGGWTKPEVREKGTADGSLRYGFTDIPAMRLSGLSLNVTAHLSNTIFGQLILVPLIMSVTEERPGFNFKSISDFLEGYKSGKITPTQVAKNIISALEDADQAVMPLRAIVQYEGDQIIKMAEASTARYRANAPLSPLDGIPVCLKEEIKV</sequence>
<protein>
    <recommendedName>
        <fullName evidence="4">Amidase domain-containing protein</fullName>
    </recommendedName>
</protein>
<name>A0A401PU80_SCYTO</name>
<evidence type="ECO:0000313" key="3">
    <source>
        <dbReference type="Proteomes" id="UP000288216"/>
    </source>
</evidence>
<feature type="non-terminal residue" evidence="2">
    <location>
        <position position="171"/>
    </location>
</feature>
<organism evidence="2 3">
    <name type="scientific">Scyliorhinus torazame</name>
    <name type="common">Cloudy catshark</name>
    <name type="synonym">Catulus torazame</name>
    <dbReference type="NCBI Taxonomy" id="75743"/>
    <lineage>
        <taxon>Eukaryota</taxon>
        <taxon>Metazoa</taxon>
        <taxon>Chordata</taxon>
        <taxon>Craniata</taxon>
        <taxon>Vertebrata</taxon>
        <taxon>Chondrichthyes</taxon>
        <taxon>Elasmobranchii</taxon>
        <taxon>Galeomorphii</taxon>
        <taxon>Galeoidea</taxon>
        <taxon>Carcharhiniformes</taxon>
        <taxon>Scyliorhinidae</taxon>
        <taxon>Scyliorhinus</taxon>
    </lineage>
</organism>
<dbReference type="GO" id="GO:0003824">
    <property type="term" value="F:catalytic activity"/>
    <property type="evidence" value="ECO:0007669"/>
    <property type="project" value="InterPro"/>
</dbReference>
<dbReference type="SUPFAM" id="SSF75304">
    <property type="entry name" value="Amidase signature (AS) enzymes"/>
    <property type="match status" value="1"/>
</dbReference>
<dbReference type="AlphaFoldDB" id="A0A401PU80"/>
<accession>A0A401PU80</accession>
<comment type="caution">
    <text evidence="2">The sequence shown here is derived from an EMBL/GenBank/DDBJ whole genome shotgun (WGS) entry which is preliminary data.</text>
</comment>
<evidence type="ECO:0008006" key="4">
    <source>
        <dbReference type="Google" id="ProtNLM"/>
    </source>
</evidence>
<reference evidence="2 3" key="1">
    <citation type="journal article" date="2018" name="Nat. Ecol. Evol.">
        <title>Shark genomes provide insights into elasmobranch evolution and the origin of vertebrates.</title>
        <authorList>
            <person name="Hara Y"/>
            <person name="Yamaguchi K"/>
            <person name="Onimaru K"/>
            <person name="Kadota M"/>
            <person name="Koyanagi M"/>
            <person name="Keeley SD"/>
            <person name="Tatsumi K"/>
            <person name="Tanaka K"/>
            <person name="Motone F"/>
            <person name="Kageyama Y"/>
            <person name="Nozu R"/>
            <person name="Adachi N"/>
            <person name="Nishimura O"/>
            <person name="Nakagawa R"/>
            <person name="Tanegashima C"/>
            <person name="Kiyatake I"/>
            <person name="Matsumoto R"/>
            <person name="Murakumo K"/>
            <person name="Nishida K"/>
            <person name="Terakita A"/>
            <person name="Kuratani S"/>
            <person name="Sato K"/>
            <person name="Hyodo S Kuraku.S."/>
        </authorList>
    </citation>
    <scope>NUCLEOTIDE SEQUENCE [LARGE SCALE GENOMIC DNA]</scope>
</reference>
<dbReference type="PANTHER" id="PTHR11895:SF67">
    <property type="entry name" value="AMIDASE DOMAIN-CONTAINING PROTEIN"/>
    <property type="match status" value="1"/>
</dbReference>